<dbReference type="SUPFAM" id="SSF56784">
    <property type="entry name" value="HAD-like"/>
    <property type="match status" value="1"/>
</dbReference>
<comment type="similarity">
    <text evidence="1">Belongs to the HAD-like hydrolase superfamily. SerB family.</text>
</comment>
<dbReference type="InterPro" id="IPR023214">
    <property type="entry name" value="HAD_sf"/>
</dbReference>
<dbReference type="InterPro" id="IPR050582">
    <property type="entry name" value="HAD-like_SerB"/>
</dbReference>
<dbReference type="InterPro" id="IPR036412">
    <property type="entry name" value="HAD-like_sf"/>
</dbReference>
<organism evidence="6 7">
    <name type="scientific">Streptomyces yaizuensis</name>
    <dbReference type="NCBI Taxonomy" id="2989713"/>
    <lineage>
        <taxon>Bacteria</taxon>
        <taxon>Bacillati</taxon>
        <taxon>Actinomycetota</taxon>
        <taxon>Actinomycetes</taxon>
        <taxon>Kitasatosporales</taxon>
        <taxon>Streptomycetaceae</taxon>
        <taxon>Streptomyces</taxon>
    </lineage>
</organism>
<dbReference type="EMBL" id="BSBI01000019">
    <property type="protein sequence ID" value="GLF99331.1"/>
    <property type="molecule type" value="Genomic_DNA"/>
</dbReference>
<evidence type="ECO:0000256" key="2">
    <source>
        <dbReference type="ARBA" id="ARBA00022723"/>
    </source>
</evidence>
<dbReference type="InterPro" id="IPR006385">
    <property type="entry name" value="HAD_hydro_SerB1"/>
</dbReference>
<keyword evidence="4" id="KW-0460">Magnesium</keyword>
<dbReference type="Gene3D" id="3.40.50.1000">
    <property type="entry name" value="HAD superfamily/HAD-like"/>
    <property type="match status" value="1"/>
</dbReference>
<dbReference type="RefSeq" id="WP_323451270.1">
    <property type="nucleotide sequence ID" value="NZ_BSBI01000019.1"/>
</dbReference>
<dbReference type="NCBIfam" id="TIGR01488">
    <property type="entry name" value="HAD-SF-IB"/>
    <property type="match status" value="1"/>
</dbReference>
<dbReference type="Gene3D" id="1.20.1440.100">
    <property type="entry name" value="SG protein - dephosphorylation function"/>
    <property type="match status" value="1"/>
</dbReference>
<comment type="caution">
    <text evidence="6">The sequence shown here is derived from an EMBL/GenBank/DDBJ whole genome shotgun (WGS) entry which is preliminary data.</text>
</comment>
<dbReference type="PANTHER" id="PTHR43344">
    <property type="entry name" value="PHOSPHOSERINE PHOSPHATASE"/>
    <property type="match status" value="1"/>
</dbReference>
<name>A0ABQ5P9Q8_9ACTN</name>
<dbReference type="GO" id="GO:0016787">
    <property type="term" value="F:hydrolase activity"/>
    <property type="evidence" value="ECO:0007669"/>
    <property type="project" value="UniProtKB-KW"/>
</dbReference>
<dbReference type="Proteomes" id="UP001291653">
    <property type="component" value="Unassembled WGS sequence"/>
</dbReference>
<keyword evidence="7" id="KW-1185">Reference proteome</keyword>
<accession>A0ABQ5P9Q8</accession>
<gene>
    <name evidence="6" type="ORF">SYYSPA8_33560</name>
</gene>
<evidence type="ECO:0000256" key="1">
    <source>
        <dbReference type="ARBA" id="ARBA00009184"/>
    </source>
</evidence>
<sequence length="255" mass="27592">MPTPSYLVFADVDETLINCKSMFDFLQFRMIAEQGIRGGAEYLRIRADVQAKADAGVPREEINRSYYSLYAGEPVDRVAELAARWFAERDAAGLFIESTEAALRDHRARGATIVLVSGSFPALLAPVADRVGAAHLLCTRPLEHEGRYTGEVEVPVIGEAKADAVRTLLAAHPGVDPSQCYAYGDHTSDIPMMNCVGIPVVVGDHPEMKSYLAEREVTALRLRLNPLRPTGGPEGRRIGGEEGTGVLFAGTGARP</sequence>
<evidence type="ECO:0000256" key="5">
    <source>
        <dbReference type="SAM" id="MobiDB-lite"/>
    </source>
</evidence>
<protein>
    <submittedName>
        <fullName evidence="6">HAD-IB family hydrolase</fullName>
    </submittedName>
</protein>
<dbReference type="NCBIfam" id="TIGR01490">
    <property type="entry name" value="HAD-SF-IB-hyp1"/>
    <property type="match status" value="1"/>
</dbReference>
<evidence type="ECO:0000313" key="6">
    <source>
        <dbReference type="EMBL" id="GLF99331.1"/>
    </source>
</evidence>
<reference evidence="6 7" key="1">
    <citation type="submission" date="2022-10" db="EMBL/GenBank/DDBJ databases">
        <title>Draft genome sequence of Streptomyces sp. YSPA8.</title>
        <authorList>
            <person name="Moriuchi R."/>
            <person name="Dohra H."/>
            <person name="Yamamura H."/>
            <person name="Kodani S."/>
        </authorList>
    </citation>
    <scope>NUCLEOTIDE SEQUENCE [LARGE SCALE GENOMIC DNA]</scope>
    <source>
        <strain evidence="6 7">YSPA8</strain>
    </source>
</reference>
<dbReference type="PANTHER" id="PTHR43344:SF13">
    <property type="entry name" value="PHOSPHATASE RV3661-RELATED"/>
    <property type="match status" value="1"/>
</dbReference>
<evidence type="ECO:0000313" key="7">
    <source>
        <dbReference type="Proteomes" id="UP001291653"/>
    </source>
</evidence>
<evidence type="ECO:0000256" key="4">
    <source>
        <dbReference type="ARBA" id="ARBA00022842"/>
    </source>
</evidence>
<dbReference type="Pfam" id="PF12710">
    <property type="entry name" value="HAD"/>
    <property type="match status" value="1"/>
</dbReference>
<keyword evidence="3 6" id="KW-0378">Hydrolase</keyword>
<keyword evidence="2" id="KW-0479">Metal-binding</keyword>
<proteinExistence type="inferred from homology"/>
<evidence type="ECO:0000256" key="3">
    <source>
        <dbReference type="ARBA" id="ARBA00022801"/>
    </source>
</evidence>
<feature type="region of interest" description="Disordered" evidence="5">
    <location>
        <begin position="225"/>
        <end position="255"/>
    </location>
</feature>